<dbReference type="HOGENOM" id="CLU_028840_1_3_1"/>
<dbReference type="InterPro" id="IPR012885">
    <property type="entry name" value="F-box_Sdz-33"/>
</dbReference>
<organism evidence="3">
    <name type="scientific">Caenorhabditis brenneri</name>
    <name type="common">Nematode worm</name>
    <dbReference type="NCBI Taxonomy" id="135651"/>
    <lineage>
        <taxon>Eukaryota</taxon>
        <taxon>Metazoa</taxon>
        <taxon>Ecdysozoa</taxon>
        <taxon>Nematoda</taxon>
        <taxon>Chromadorea</taxon>
        <taxon>Rhabditida</taxon>
        <taxon>Rhabditina</taxon>
        <taxon>Rhabditomorpha</taxon>
        <taxon>Rhabditoidea</taxon>
        <taxon>Rhabditidae</taxon>
        <taxon>Peloderinae</taxon>
        <taxon>Caenorhabditis</taxon>
    </lineage>
</organism>
<name>G0MB85_CAEBE</name>
<dbReference type="Proteomes" id="UP000008068">
    <property type="component" value="Unassembled WGS sequence"/>
</dbReference>
<feature type="domain" description="Sdz-33 F-box" evidence="1">
    <location>
        <begin position="189"/>
        <end position="252"/>
    </location>
</feature>
<dbReference type="InParanoid" id="G0MB85"/>
<dbReference type="PANTHER" id="PTHR22899:SF0">
    <property type="entry name" value="F-BOX ASSOCIATED DOMAIN-CONTAINING PROTEIN-RELATED"/>
    <property type="match status" value="1"/>
</dbReference>
<evidence type="ECO:0000313" key="3">
    <source>
        <dbReference type="Proteomes" id="UP000008068"/>
    </source>
</evidence>
<evidence type="ECO:0000259" key="1">
    <source>
        <dbReference type="Pfam" id="PF07735"/>
    </source>
</evidence>
<proteinExistence type="predicted"/>
<gene>
    <name evidence="2" type="ORF">CAEBREN_10785</name>
</gene>
<evidence type="ECO:0000313" key="2">
    <source>
        <dbReference type="EMBL" id="EGT40745.1"/>
    </source>
</evidence>
<dbReference type="AlphaFoldDB" id="G0MB85"/>
<dbReference type="EMBL" id="GL379788">
    <property type="protein sequence ID" value="EGT40745.1"/>
    <property type="molecule type" value="Genomic_DNA"/>
</dbReference>
<keyword evidence="3" id="KW-1185">Reference proteome</keyword>
<dbReference type="PANTHER" id="PTHR22899">
    <property type="entry name" value="CYCLIN-RELATED F-BOX FAMILY"/>
    <property type="match status" value="1"/>
</dbReference>
<protein>
    <recommendedName>
        <fullName evidence="1">Sdz-33 F-box domain-containing protein</fullName>
    </recommendedName>
</protein>
<reference evidence="3" key="1">
    <citation type="submission" date="2011-07" db="EMBL/GenBank/DDBJ databases">
        <authorList>
            <consortium name="Caenorhabditis brenneri Sequencing and Analysis Consortium"/>
            <person name="Wilson R.K."/>
        </authorList>
    </citation>
    <scope>NUCLEOTIDE SEQUENCE [LARGE SCALE GENOMIC DNA]</scope>
    <source>
        <strain evidence="3">PB2801</strain>
    </source>
</reference>
<dbReference type="Pfam" id="PF07735">
    <property type="entry name" value="FBA_2"/>
    <property type="match status" value="1"/>
</dbReference>
<accession>G0MB85</accession>
<dbReference type="InterPro" id="IPR053222">
    <property type="entry name" value="Zygotic_Embryogenesis-Asso"/>
</dbReference>
<sequence length="326" mass="38268">MANRKFPLLKLPNDAAKHVLKVMDDSKRIVISFCSKRTKALAITRVRQGMNFSVSIGRIYKIRYSNNGFGEEWGYNTYIGEEYMKVYVSPVTYSPILSITWKQPGWSLFDRINHIKSLFPEVFDFGTKFLSYEFDLNQHLPLLRSDFVNILEITHFEQDDAFNTRILSHFFEANKVTLYCTTFENPDTFGKVAIRNMSEIEVCANFRINLDQILLTNCCFLFLYDQTFSARVFNKFLKLWRKGSNPNLKYFQYVFSYGQEQNQDINVILAGINARQLLGEEEEPFAVVFFYKPFVENGFQIWDHNGRKGILECNEAERVLRFVVFD</sequence>